<evidence type="ECO:0000313" key="4">
    <source>
        <dbReference type="Proteomes" id="UP001464891"/>
    </source>
</evidence>
<organism evidence="3 4">
    <name type="scientific">Trichocoleus desertorum GB2-A4</name>
    <dbReference type="NCBI Taxonomy" id="2933944"/>
    <lineage>
        <taxon>Bacteria</taxon>
        <taxon>Bacillati</taxon>
        <taxon>Cyanobacteriota</taxon>
        <taxon>Cyanophyceae</taxon>
        <taxon>Leptolyngbyales</taxon>
        <taxon>Trichocoleusaceae</taxon>
        <taxon>Trichocoleus</taxon>
    </lineage>
</organism>
<dbReference type="InterPro" id="IPR001343">
    <property type="entry name" value="Hemolysn_Ca-bd"/>
</dbReference>
<evidence type="ECO:0000313" key="3">
    <source>
        <dbReference type="EMBL" id="MEP0820164.1"/>
    </source>
</evidence>
<keyword evidence="4" id="KW-1185">Reference proteome</keyword>
<dbReference type="Pfam" id="PF00932">
    <property type="entry name" value="LTD"/>
    <property type="match status" value="1"/>
</dbReference>
<dbReference type="PANTHER" id="PTHR42834:SF1">
    <property type="entry name" value="ENDONUCLEASE_EXONUCLEASE_PHOSPHATASE FAMILY PROTEIN (AFU_ORTHOLOGUE AFUA_3G09210)"/>
    <property type="match status" value="1"/>
</dbReference>
<comment type="caution">
    <text evidence="3">The sequence shown here is derived from an EMBL/GenBank/DDBJ whole genome shotgun (WGS) entry which is preliminary data.</text>
</comment>
<dbReference type="CDD" id="cd10283">
    <property type="entry name" value="MnuA_DNase1-like"/>
    <property type="match status" value="1"/>
</dbReference>
<dbReference type="InterPro" id="IPR018511">
    <property type="entry name" value="Hemolysin-typ_Ca-bd_CS"/>
</dbReference>
<dbReference type="SUPFAM" id="SSF51120">
    <property type="entry name" value="beta-Roll"/>
    <property type="match status" value="1"/>
</dbReference>
<dbReference type="NCBIfam" id="NF033681">
    <property type="entry name" value="ExeM_NucH_DNase"/>
    <property type="match status" value="1"/>
</dbReference>
<keyword evidence="3" id="KW-0255">Endonuclease</keyword>
<evidence type="ECO:0000259" key="2">
    <source>
        <dbReference type="PROSITE" id="PS51841"/>
    </source>
</evidence>
<dbReference type="InterPro" id="IPR047971">
    <property type="entry name" value="ExeM-like"/>
</dbReference>
<name>A0ABV0JEF2_9CYAN</name>
<gene>
    <name evidence="3" type="ORF">NC998_23960</name>
</gene>
<dbReference type="PROSITE" id="PS00330">
    <property type="entry name" value="HEMOLYSIN_CALCIUM"/>
    <property type="match status" value="2"/>
</dbReference>
<dbReference type="Pfam" id="PF03372">
    <property type="entry name" value="Exo_endo_phos"/>
    <property type="match status" value="1"/>
</dbReference>
<feature type="region of interest" description="Disordered" evidence="1">
    <location>
        <begin position="124"/>
        <end position="152"/>
    </location>
</feature>
<keyword evidence="3" id="KW-0540">Nuclease</keyword>
<proteinExistence type="predicted"/>
<sequence>MALLFSEYIEGSSNNKALEIFNGTGSAIDLTAGNYVVQFYFNGSLTAGLTIPLTGSVAAGDVFVLAQSNANATILAQADQTNGAGWFNGDDAIVLRQGGTSGTILDSIGQIGFDPGTEWGTGLTSTADNTLRRDSNVTSGDTNPTDAFDSNGQWDGFATDTFDGLGSYSAAPATGAGVTIAQSNNSTEVNEQGETADTYTIALNTAPTGAVEVAIAADAETQISADGVNFFNSLNLTFANTTPQTITVRAINDPEVEGSPHTGVITHSITNSADPAYSNSLTPIANLNVSVIDNDVALTKIYEIQGSGAASTKVGQTVTVEAVVTGDFQGSSGLNGFYVQEAGGDGDTATSDGIFVFAPNSIDVSAGQTVRLTGRVSEFSNQTQLDNISGLSIVGSGVVTPIAASLPVTTATDLERYEGMLVTFPETLTVTENFNLGRFGEVVLSSEGRLFNPTEFIDPTDIPTTETENDENNIAAVTEQQNANNLRDILLDDGSNTQNPATVPFLTEDGTLRVGSTVAGLTGVLGFGFNNYRLQPTEDPNFVDSNPRTAAPEEVGGNVKVASFNVLNYFNGDGNGGGFPTSRGATTAAEFERQSAKIVSAIAALDADVVGLIEIENDGDGSESAIAELVDRLNASLGTKVYDYIRDPATGTGTDEIKVAFIYKPETVTPVGTALSDPDAVYNRLPVAQTFVLNANGETFTPVINHLKSKSGTGEGLDADRGDGQGAFNFTRVQQAEALLGFVNKLKTTTGDSDVLVLGDLNAYGEEDPIDVLRNGGLVDELGRFIENPYSYVFAGQSGRLDHALSTASLSEQVTGATEWHINTDEPRILDYNQEFNPAGLYEPTPYRSSDHDPVLVGAELASALNVVNGGNGEDTLSGTSGRDELNGDNGNDTLNGGNGNDTLSGGNGNDILLGQISNDILNGGNGDDLLNGGQGQDTLNGGNGSDRFVLAAGAGRDTIQDFQDGTDFLALVGDLTFGQLTIASNANDTLIRVTATNELLATLNGIPTNNITAIDFVAA</sequence>
<dbReference type="SUPFAM" id="SSF56219">
    <property type="entry name" value="DNase I-like"/>
    <property type="match status" value="1"/>
</dbReference>
<dbReference type="InterPro" id="IPR011049">
    <property type="entry name" value="Serralysin-like_metalloprot_C"/>
</dbReference>
<dbReference type="CDD" id="cd04486">
    <property type="entry name" value="YhcR_OBF_like"/>
    <property type="match status" value="1"/>
</dbReference>
<dbReference type="InterPro" id="IPR005135">
    <property type="entry name" value="Endo/exonuclease/phosphatase"/>
</dbReference>
<accession>A0ABV0JEF2</accession>
<dbReference type="InterPro" id="IPR001322">
    <property type="entry name" value="Lamin_tail_dom"/>
</dbReference>
<feature type="compositionally biased region" description="Polar residues" evidence="1">
    <location>
        <begin position="136"/>
        <end position="152"/>
    </location>
</feature>
<reference evidence="3 4" key="1">
    <citation type="submission" date="2022-04" db="EMBL/GenBank/DDBJ databases">
        <title>Positive selection, recombination, and allopatry shape intraspecific diversity of widespread and dominant cyanobacteria.</title>
        <authorList>
            <person name="Wei J."/>
            <person name="Shu W."/>
            <person name="Hu C."/>
        </authorList>
    </citation>
    <scope>NUCLEOTIDE SEQUENCE [LARGE SCALE GENOMIC DNA]</scope>
    <source>
        <strain evidence="3 4">GB2-A4</strain>
    </source>
</reference>
<dbReference type="GO" id="GO:0004519">
    <property type="term" value="F:endonuclease activity"/>
    <property type="evidence" value="ECO:0007669"/>
    <property type="project" value="UniProtKB-KW"/>
</dbReference>
<evidence type="ECO:0000256" key="1">
    <source>
        <dbReference type="SAM" id="MobiDB-lite"/>
    </source>
</evidence>
<feature type="compositionally biased region" description="Low complexity" evidence="1">
    <location>
        <begin position="888"/>
        <end position="904"/>
    </location>
</feature>
<dbReference type="EMBL" id="JAMPKM010000021">
    <property type="protein sequence ID" value="MEP0820164.1"/>
    <property type="molecule type" value="Genomic_DNA"/>
</dbReference>
<feature type="domain" description="LTD" evidence="2">
    <location>
        <begin position="1"/>
        <end position="112"/>
    </location>
</feature>
<protein>
    <submittedName>
        <fullName evidence="3">ExeM/NucH family extracellular endonuclease</fullName>
    </submittedName>
</protein>
<feature type="region of interest" description="Disordered" evidence="1">
    <location>
        <begin position="870"/>
        <end position="904"/>
    </location>
</feature>
<dbReference type="InterPro" id="IPR036691">
    <property type="entry name" value="Endo/exonu/phosph_ase_sf"/>
</dbReference>
<dbReference type="RefSeq" id="WP_190442175.1">
    <property type="nucleotide sequence ID" value="NZ_JAMPKM010000021.1"/>
</dbReference>
<dbReference type="Gene3D" id="3.60.10.10">
    <property type="entry name" value="Endonuclease/exonuclease/phosphatase"/>
    <property type="match status" value="1"/>
</dbReference>
<dbReference type="Proteomes" id="UP001464891">
    <property type="component" value="Unassembled WGS sequence"/>
</dbReference>
<dbReference type="Pfam" id="PF00353">
    <property type="entry name" value="HemolysinCabind"/>
    <property type="match status" value="2"/>
</dbReference>
<dbReference type="PANTHER" id="PTHR42834">
    <property type="entry name" value="ENDONUCLEASE/EXONUCLEASE/PHOSPHATASE FAMILY PROTEIN (AFU_ORTHOLOGUE AFUA_3G09210)"/>
    <property type="match status" value="1"/>
</dbReference>
<dbReference type="PRINTS" id="PR00313">
    <property type="entry name" value="CABNDNGRPT"/>
</dbReference>
<dbReference type="Gene3D" id="2.150.10.10">
    <property type="entry name" value="Serralysin-like metalloprotease, C-terminal"/>
    <property type="match status" value="2"/>
</dbReference>
<dbReference type="PROSITE" id="PS51841">
    <property type="entry name" value="LTD"/>
    <property type="match status" value="1"/>
</dbReference>
<keyword evidence="3" id="KW-0378">Hydrolase</keyword>